<reference evidence="2" key="2">
    <citation type="submission" date="2025-08" db="UniProtKB">
        <authorList>
            <consortium name="RefSeq"/>
        </authorList>
    </citation>
    <scope>IDENTIFICATION</scope>
    <source>
        <tissue evidence="2">Leaf</tissue>
    </source>
</reference>
<organism evidence="1 2">
    <name type="scientific">Raphanus sativus</name>
    <name type="common">Radish</name>
    <name type="synonym">Raphanus raphanistrum var. sativus</name>
    <dbReference type="NCBI Taxonomy" id="3726"/>
    <lineage>
        <taxon>Eukaryota</taxon>
        <taxon>Viridiplantae</taxon>
        <taxon>Streptophyta</taxon>
        <taxon>Embryophyta</taxon>
        <taxon>Tracheophyta</taxon>
        <taxon>Spermatophyta</taxon>
        <taxon>Magnoliopsida</taxon>
        <taxon>eudicotyledons</taxon>
        <taxon>Gunneridae</taxon>
        <taxon>Pentapetalae</taxon>
        <taxon>rosids</taxon>
        <taxon>malvids</taxon>
        <taxon>Brassicales</taxon>
        <taxon>Brassicaceae</taxon>
        <taxon>Brassiceae</taxon>
        <taxon>Raphanus</taxon>
    </lineage>
</organism>
<name>A0A6J0JYT5_RAPSA</name>
<dbReference type="Pfam" id="PF04776">
    <property type="entry name" value="protein_MS5"/>
    <property type="match status" value="1"/>
</dbReference>
<dbReference type="GeneID" id="108812780"/>
<dbReference type="OrthoDB" id="1041801at2759"/>
<evidence type="ECO:0000313" key="1">
    <source>
        <dbReference type="Proteomes" id="UP000504610"/>
    </source>
</evidence>
<protein>
    <submittedName>
        <fullName evidence="2">UPF0725 protein EMB2204-like</fullName>
    </submittedName>
</protein>
<dbReference type="KEGG" id="rsz:108812780"/>
<keyword evidence="1" id="KW-1185">Reference proteome</keyword>
<dbReference type="Proteomes" id="UP000504610">
    <property type="component" value="Chromosome 1"/>
</dbReference>
<evidence type="ECO:0000313" key="2">
    <source>
        <dbReference type="RefSeq" id="XP_018440663.2"/>
    </source>
</evidence>
<dbReference type="PANTHER" id="PTHR31260">
    <property type="entry name" value="CYSTATIN/MONELLIN SUPERFAMILY PROTEIN"/>
    <property type="match status" value="1"/>
</dbReference>
<accession>A0A6J0JYT5</accession>
<sequence length="334" mass="38894">MFRAGIIHSQTIDGIDFDGSDPMEDIYQRKVMMMIDSQRDSSMSDFPFDGFGDLPMSDTRLMHFNYEYRVPGFRNRALVYRYAELGIHRYNLLEGTDWELFSLKSFNKGMNPCAAPYFLTMEAFDPVSWQLQPFQALVCEKALGVLDISVDIARPRGLEEPSPLCKQGCELSLPLPPWPSSTDTQHFYMLEEHELRNTPWVRLYMDLVHCTSSRCMSKSRLSDFHILQVTIGSLDDAEPPRINSTNAVVYIIYRDLVKFRGGKPSELRAIIRRVYDESTRSLSIQGKHWNPSEKKEKKREKKNKKRFALLKKRLGVWGAWRLRLDVYRKQTRTG</sequence>
<dbReference type="AlphaFoldDB" id="A0A6J0JYT5"/>
<dbReference type="PANTHER" id="PTHR31260:SF46">
    <property type="entry name" value="UPF0725 PROTEIN EMB2204"/>
    <property type="match status" value="1"/>
</dbReference>
<dbReference type="InterPro" id="IPR006462">
    <property type="entry name" value="MS5"/>
</dbReference>
<gene>
    <name evidence="2" type="primary">LOC108812780</name>
</gene>
<reference evidence="1" key="1">
    <citation type="journal article" date="2019" name="Database">
        <title>The radish genome database (RadishGD): an integrated information resource for radish genomics.</title>
        <authorList>
            <person name="Yu H.J."/>
            <person name="Baek S."/>
            <person name="Lee Y.J."/>
            <person name="Cho A."/>
            <person name="Mun J.H."/>
        </authorList>
    </citation>
    <scope>NUCLEOTIDE SEQUENCE [LARGE SCALE GENOMIC DNA]</scope>
    <source>
        <strain evidence="1">cv. WK10039</strain>
    </source>
</reference>
<dbReference type="NCBIfam" id="TIGR01572">
    <property type="entry name" value="A_thl_para_3677"/>
    <property type="match status" value="1"/>
</dbReference>
<dbReference type="RefSeq" id="XP_018440663.2">
    <property type="nucleotide sequence ID" value="XM_018585161.2"/>
</dbReference>
<proteinExistence type="predicted"/>